<dbReference type="Gene3D" id="3.20.20.190">
    <property type="entry name" value="Phosphatidylinositol (PI) phosphodiesterase"/>
    <property type="match status" value="1"/>
</dbReference>
<comment type="caution">
    <text evidence="2">The sequence shown here is derived from an EMBL/GenBank/DDBJ whole genome shotgun (WGS) entry which is preliminary data.</text>
</comment>
<dbReference type="EMBL" id="JAGGDJ010000002">
    <property type="protein sequence ID" value="MBO7743351.1"/>
    <property type="molecule type" value="Genomic_DNA"/>
</dbReference>
<accession>A0ABS3W592</accession>
<gene>
    <name evidence="2" type="ORF">I8J29_04040</name>
</gene>
<organism evidence="2 3">
    <name type="scientific">Paenibacillus artemisiicola</name>
    <dbReference type="NCBI Taxonomy" id="1172618"/>
    <lineage>
        <taxon>Bacteria</taxon>
        <taxon>Bacillati</taxon>
        <taxon>Bacillota</taxon>
        <taxon>Bacilli</taxon>
        <taxon>Bacillales</taxon>
        <taxon>Paenibacillaceae</taxon>
        <taxon>Paenibacillus</taxon>
    </lineage>
</organism>
<evidence type="ECO:0000313" key="2">
    <source>
        <dbReference type="EMBL" id="MBO7743351.1"/>
    </source>
</evidence>
<feature type="domain" description="GP-PDE" evidence="1">
    <location>
        <begin position="4"/>
        <end position="241"/>
    </location>
</feature>
<dbReference type="PANTHER" id="PTHR46211:SF1">
    <property type="entry name" value="GLYCEROPHOSPHODIESTER PHOSPHODIESTERASE, CYTOPLASMIC"/>
    <property type="match status" value="1"/>
</dbReference>
<dbReference type="RefSeq" id="WP_208846389.1">
    <property type="nucleotide sequence ID" value="NZ_JAGGDJ010000002.1"/>
</dbReference>
<dbReference type="Pfam" id="PF03009">
    <property type="entry name" value="GDPD"/>
    <property type="match status" value="1"/>
</dbReference>
<dbReference type="InterPro" id="IPR017946">
    <property type="entry name" value="PLC-like_Pdiesterase_TIM-brl"/>
</dbReference>
<dbReference type="InterPro" id="IPR030395">
    <property type="entry name" value="GP_PDE_dom"/>
</dbReference>
<dbReference type="PROSITE" id="PS51704">
    <property type="entry name" value="GP_PDE"/>
    <property type="match status" value="1"/>
</dbReference>
<protein>
    <submittedName>
        <fullName evidence="2">Glycerophosphodiester phosphodiesterase</fullName>
    </submittedName>
</protein>
<sequence>MNLVLNIAHRGASAYCPENTMAAFRRAIELGATGIETDVQMTSDGQLVLIHDESLQRTAGSPRLVKDVTLEEAKQLDAGSWFDPAFAGERIPTLGELLELVKPREDVYVNLELKNSIVNYPGLEEAVIEEIRRQGLGERIIVSSFNHYSLVLCKELAPEIRTGVLYVEGLYEPWEYAARIGASALHAHHRAVLPEWTAQAAERGIVYNPWTVNEPAEMKRLLDAGVASIITDYPDRLAALIAEAGAQANSAN</sequence>
<evidence type="ECO:0000313" key="3">
    <source>
        <dbReference type="Proteomes" id="UP000670947"/>
    </source>
</evidence>
<keyword evidence="3" id="KW-1185">Reference proteome</keyword>
<dbReference type="Proteomes" id="UP000670947">
    <property type="component" value="Unassembled WGS sequence"/>
</dbReference>
<reference evidence="2 3" key="1">
    <citation type="submission" date="2021-03" db="EMBL/GenBank/DDBJ databases">
        <title>Paenibacillus artemisicola MWE-103 whole genome sequence.</title>
        <authorList>
            <person name="Ham Y.J."/>
        </authorList>
    </citation>
    <scope>NUCLEOTIDE SEQUENCE [LARGE SCALE GENOMIC DNA]</scope>
    <source>
        <strain evidence="2 3">MWE-103</strain>
    </source>
</reference>
<dbReference type="CDD" id="cd08563">
    <property type="entry name" value="GDPD_TtGDE_like"/>
    <property type="match status" value="1"/>
</dbReference>
<dbReference type="PANTHER" id="PTHR46211">
    <property type="entry name" value="GLYCEROPHOSPHORYL DIESTER PHOSPHODIESTERASE"/>
    <property type="match status" value="1"/>
</dbReference>
<dbReference type="SUPFAM" id="SSF51695">
    <property type="entry name" value="PLC-like phosphodiesterases"/>
    <property type="match status" value="1"/>
</dbReference>
<name>A0ABS3W592_9BACL</name>
<proteinExistence type="predicted"/>
<evidence type="ECO:0000259" key="1">
    <source>
        <dbReference type="PROSITE" id="PS51704"/>
    </source>
</evidence>